<dbReference type="OrthoDB" id="6486579at2759"/>
<evidence type="ECO:0000313" key="10">
    <source>
        <dbReference type="EnsemblMetazoa" id="tetur03g03950.1"/>
    </source>
</evidence>
<reference evidence="10" key="2">
    <citation type="submission" date="2015-06" db="UniProtKB">
        <authorList>
            <consortium name="EnsemblMetazoa"/>
        </authorList>
    </citation>
    <scope>IDENTIFICATION</scope>
</reference>
<evidence type="ECO:0008006" key="12">
    <source>
        <dbReference type="Google" id="ProtNLM"/>
    </source>
</evidence>
<dbReference type="GO" id="GO:0006805">
    <property type="term" value="P:xenobiotic metabolic process"/>
    <property type="evidence" value="ECO:0007669"/>
    <property type="project" value="TreeGrafter"/>
</dbReference>
<evidence type="ECO:0000256" key="8">
    <source>
        <dbReference type="RuleBase" id="RU000461"/>
    </source>
</evidence>
<dbReference type="PANTHER" id="PTHR24300:SF375">
    <property type="entry name" value="CYTOCHROME P450 FAMILY"/>
    <property type="match status" value="1"/>
</dbReference>
<dbReference type="CDD" id="cd20617">
    <property type="entry name" value="CYP1_2-like"/>
    <property type="match status" value="1"/>
</dbReference>
<feature type="transmembrane region" description="Helical" evidence="9">
    <location>
        <begin position="20"/>
        <end position="37"/>
    </location>
</feature>
<keyword evidence="4 8" id="KW-0560">Oxidoreductase</keyword>
<evidence type="ECO:0000256" key="2">
    <source>
        <dbReference type="ARBA" id="ARBA00010617"/>
    </source>
</evidence>
<dbReference type="OMA" id="ANNWGLH"/>
<keyword evidence="9" id="KW-0812">Transmembrane</keyword>
<dbReference type="KEGG" id="tut:107359215"/>
<evidence type="ECO:0000256" key="9">
    <source>
        <dbReference type="SAM" id="Phobius"/>
    </source>
</evidence>
<accession>T1JZH3</accession>
<dbReference type="GO" id="GO:0006082">
    <property type="term" value="P:organic acid metabolic process"/>
    <property type="evidence" value="ECO:0007669"/>
    <property type="project" value="TreeGrafter"/>
</dbReference>
<dbReference type="GO" id="GO:0016712">
    <property type="term" value="F:oxidoreductase activity, acting on paired donors, with incorporation or reduction of molecular oxygen, reduced flavin or flavoprotein as one donor, and incorporation of one atom of oxygen"/>
    <property type="evidence" value="ECO:0007669"/>
    <property type="project" value="TreeGrafter"/>
</dbReference>
<dbReference type="EMBL" id="CAEY01001120">
    <property type="status" value="NOT_ANNOTATED_CDS"/>
    <property type="molecule type" value="Genomic_DNA"/>
</dbReference>
<dbReference type="Pfam" id="PF00067">
    <property type="entry name" value="p450"/>
    <property type="match status" value="1"/>
</dbReference>
<feature type="transmembrane region" description="Helical" evidence="9">
    <location>
        <begin position="313"/>
        <end position="335"/>
    </location>
</feature>
<dbReference type="GO" id="GO:0005737">
    <property type="term" value="C:cytoplasm"/>
    <property type="evidence" value="ECO:0007669"/>
    <property type="project" value="TreeGrafter"/>
</dbReference>
<dbReference type="InterPro" id="IPR001128">
    <property type="entry name" value="Cyt_P450"/>
</dbReference>
<evidence type="ECO:0000256" key="3">
    <source>
        <dbReference type="ARBA" id="ARBA00022723"/>
    </source>
</evidence>
<sequence>MLIKSVSLVPRSVLSHYPKVCIPLTSLLVGWGLVWLAKAVRKSIKRRGELPSGPWGLPLLGYLPFMKKHTYLQFDELAKKYGPLFRLKLGGCNVIVVSEWSHVKDAFANDALLARPEQTLFPGIIDHLSILEMSGEDWKEHRRLSMQILRSIGLTKSTLEIKVKEEINKFLELLGEGKPVDFGEIIGRSVSNNITILVFGHTYDYDDPAKTELDEHINTVFREYQFAGLLAFAPWLAKIYIALGKGNLDRIAEAVLYGDKFVQLEVDKHRAELNLDSDPVDYIDGFLKEMAKREEKRIPEGTFNLEVLKRNVVAFYGGGIETVASTMMWIMYYLVSYPDTQINIRQEIAQAIGFSRQPEYSDRSRMPYTMAFINEVHRMGSVLAVNLLRRASKDTYVGKYLIPKDTYVLFNFWSVHRDPKLFKDPETFDPTRFLSKDGTQLLKVPHLVPFSGGKRMCPGESLASMELFLYVTFIIQKFKIKVQPGSVISSEAEFGIARRPANLPPLIFEEVGECSCDHD</sequence>
<proteinExistence type="inferred from homology"/>
<dbReference type="InterPro" id="IPR017972">
    <property type="entry name" value="Cyt_P450_CS"/>
</dbReference>
<keyword evidence="3 7" id="KW-0479">Metal-binding</keyword>
<protein>
    <recommendedName>
        <fullName evidence="12">Cytochrome P450</fullName>
    </recommendedName>
</protein>
<feature type="binding site" description="axial binding residue" evidence="7">
    <location>
        <position position="457"/>
    </location>
    <ligand>
        <name>heme</name>
        <dbReference type="ChEBI" id="CHEBI:30413"/>
    </ligand>
    <ligandPart>
        <name>Fe</name>
        <dbReference type="ChEBI" id="CHEBI:18248"/>
    </ligandPart>
</feature>
<keyword evidence="5 7" id="KW-0408">Iron</keyword>
<evidence type="ECO:0000256" key="1">
    <source>
        <dbReference type="ARBA" id="ARBA00001971"/>
    </source>
</evidence>
<keyword evidence="7 8" id="KW-0349">Heme</keyword>
<dbReference type="InterPro" id="IPR002401">
    <property type="entry name" value="Cyt_P450_E_grp-I"/>
</dbReference>
<comment type="similarity">
    <text evidence="2 8">Belongs to the cytochrome P450 family.</text>
</comment>
<keyword evidence="9" id="KW-1133">Transmembrane helix</keyword>
<dbReference type="GO" id="GO:0020037">
    <property type="term" value="F:heme binding"/>
    <property type="evidence" value="ECO:0007669"/>
    <property type="project" value="InterPro"/>
</dbReference>
<dbReference type="InterPro" id="IPR036396">
    <property type="entry name" value="Cyt_P450_sf"/>
</dbReference>
<dbReference type="SUPFAM" id="SSF48264">
    <property type="entry name" value="Cytochrome P450"/>
    <property type="match status" value="1"/>
</dbReference>
<evidence type="ECO:0000256" key="7">
    <source>
        <dbReference type="PIRSR" id="PIRSR602401-1"/>
    </source>
</evidence>
<keyword evidence="6 8" id="KW-0503">Monooxygenase</keyword>
<evidence type="ECO:0000313" key="11">
    <source>
        <dbReference type="Proteomes" id="UP000015104"/>
    </source>
</evidence>
<keyword evidence="11" id="KW-1185">Reference proteome</keyword>
<dbReference type="HOGENOM" id="CLU_001570_22_3_1"/>
<dbReference type="eggNOG" id="KOG0156">
    <property type="taxonomic scope" value="Eukaryota"/>
</dbReference>
<dbReference type="FunFam" id="1.10.630.10:FF:000036">
    <property type="entry name" value="CYtochrome P450 family"/>
    <property type="match status" value="1"/>
</dbReference>
<dbReference type="PRINTS" id="PR00385">
    <property type="entry name" value="P450"/>
</dbReference>
<evidence type="ECO:0000256" key="5">
    <source>
        <dbReference type="ARBA" id="ARBA00023004"/>
    </source>
</evidence>
<dbReference type="GO" id="GO:0005506">
    <property type="term" value="F:iron ion binding"/>
    <property type="evidence" value="ECO:0007669"/>
    <property type="project" value="InterPro"/>
</dbReference>
<evidence type="ECO:0000256" key="4">
    <source>
        <dbReference type="ARBA" id="ARBA00023002"/>
    </source>
</evidence>
<organism evidence="10 11">
    <name type="scientific">Tetranychus urticae</name>
    <name type="common">Two-spotted spider mite</name>
    <dbReference type="NCBI Taxonomy" id="32264"/>
    <lineage>
        <taxon>Eukaryota</taxon>
        <taxon>Metazoa</taxon>
        <taxon>Ecdysozoa</taxon>
        <taxon>Arthropoda</taxon>
        <taxon>Chelicerata</taxon>
        <taxon>Arachnida</taxon>
        <taxon>Acari</taxon>
        <taxon>Acariformes</taxon>
        <taxon>Trombidiformes</taxon>
        <taxon>Prostigmata</taxon>
        <taxon>Eleutherengona</taxon>
        <taxon>Raphignathae</taxon>
        <taxon>Tetranychoidea</taxon>
        <taxon>Tetranychidae</taxon>
        <taxon>Tetranychus</taxon>
    </lineage>
</organism>
<dbReference type="PRINTS" id="PR00463">
    <property type="entry name" value="EP450I"/>
</dbReference>
<evidence type="ECO:0000256" key="6">
    <source>
        <dbReference type="ARBA" id="ARBA00023033"/>
    </source>
</evidence>
<dbReference type="PROSITE" id="PS00086">
    <property type="entry name" value="CYTOCHROME_P450"/>
    <property type="match status" value="1"/>
</dbReference>
<dbReference type="PANTHER" id="PTHR24300">
    <property type="entry name" value="CYTOCHROME P450 508A4-RELATED"/>
    <property type="match status" value="1"/>
</dbReference>
<dbReference type="InterPro" id="IPR050182">
    <property type="entry name" value="Cytochrome_P450_fam2"/>
</dbReference>
<dbReference type="EnsemblMetazoa" id="tetur03g03950.1">
    <property type="protein sequence ID" value="tetur03g03950.1"/>
    <property type="gene ID" value="tetur03g03950"/>
</dbReference>
<dbReference type="AlphaFoldDB" id="T1JZH3"/>
<keyword evidence="9" id="KW-0472">Membrane</keyword>
<comment type="cofactor">
    <cofactor evidence="1 7">
        <name>heme</name>
        <dbReference type="ChEBI" id="CHEBI:30413"/>
    </cofactor>
</comment>
<name>T1JZH3_TETUR</name>
<dbReference type="STRING" id="32264.T1JZH3"/>
<gene>
    <name evidence="10" type="primary">107359215</name>
</gene>
<reference evidence="11" key="1">
    <citation type="submission" date="2011-08" db="EMBL/GenBank/DDBJ databases">
        <authorList>
            <person name="Rombauts S."/>
        </authorList>
    </citation>
    <scope>NUCLEOTIDE SEQUENCE</scope>
    <source>
        <strain evidence="11">London</strain>
    </source>
</reference>
<dbReference type="Proteomes" id="UP000015104">
    <property type="component" value="Unassembled WGS sequence"/>
</dbReference>
<dbReference type="Gene3D" id="1.10.630.10">
    <property type="entry name" value="Cytochrome P450"/>
    <property type="match status" value="1"/>
</dbReference>